<name>A0ABP6RR44_9PSEU</name>
<organism evidence="2 3">
    <name type="scientific">Saccharopolyspora gregorii</name>
    <dbReference type="NCBI Taxonomy" id="33914"/>
    <lineage>
        <taxon>Bacteria</taxon>
        <taxon>Bacillati</taxon>
        <taxon>Actinomycetota</taxon>
        <taxon>Actinomycetes</taxon>
        <taxon>Pseudonocardiales</taxon>
        <taxon>Pseudonocardiaceae</taxon>
        <taxon>Saccharopolyspora</taxon>
    </lineage>
</organism>
<keyword evidence="3" id="KW-1185">Reference proteome</keyword>
<evidence type="ECO:0000313" key="2">
    <source>
        <dbReference type="EMBL" id="GAA3359640.1"/>
    </source>
</evidence>
<evidence type="ECO:0000313" key="3">
    <source>
        <dbReference type="Proteomes" id="UP001500483"/>
    </source>
</evidence>
<proteinExistence type="predicted"/>
<comment type="caution">
    <text evidence="2">The sequence shown here is derived from an EMBL/GenBank/DDBJ whole genome shotgun (WGS) entry which is preliminary data.</text>
</comment>
<evidence type="ECO:0008006" key="4">
    <source>
        <dbReference type="Google" id="ProtNLM"/>
    </source>
</evidence>
<dbReference type="RefSeq" id="WP_344928105.1">
    <property type="nucleotide sequence ID" value="NZ_BAAAYK010000038.1"/>
</dbReference>
<feature type="region of interest" description="Disordered" evidence="1">
    <location>
        <begin position="1"/>
        <end position="36"/>
    </location>
</feature>
<sequence>MSGSEVDPAVLNGMASKLRNASADMESGASAPPEPQAGVVTGAIMGALAQLTEALGNVAIGAGAAGDSVADSRVVYVDTDYEQAVAFHAQELKAEQPR</sequence>
<protein>
    <recommendedName>
        <fullName evidence="4">ESX-1 secretion-associated protein</fullName>
    </recommendedName>
</protein>
<accession>A0ABP6RR44</accession>
<evidence type="ECO:0000256" key="1">
    <source>
        <dbReference type="SAM" id="MobiDB-lite"/>
    </source>
</evidence>
<dbReference type="Proteomes" id="UP001500483">
    <property type="component" value="Unassembled WGS sequence"/>
</dbReference>
<gene>
    <name evidence="2" type="ORF">GCM10020366_36460</name>
</gene>
<dbReference type="EMBL" id="BAAAYK010000038">
    <property type="protein sequence ID" value="GAA3359640.1"/>
    <property type="molecule type" value="Genomic_DNA"/>
</dbReference>
<reference evidence="3" key="1">
    <citation type="journal article" date="2019" name="Int. J. Syst. Evol. Microbiol.">
        <title>The Global Catalogue of Microorganisms (GCM) 10K type strain sequencing project: providing services to taxonomists for standard genome sequencing and annotation.</title>
        <authorList>
            <consortium name="The Broad Institute Genomics Platform"/>
            <consortium name="The Broad Institute Genome Sequencing Center for Infectious Disease"/>
            <person name="Wu L."/>
            <person name="Ma J."/>
        </authorList>
    </citation>
    <scope>NUCLEOTIDE SEQUENCE [LARGE SCALE GENOMIC DNA]</scope>
    <source>
        <strain evidence="3">JCM 9687</strain>
    </source>
</reference>